<name>A0A6H9YPC2_9ACTN</name>
<comment type="caution">
    <text evidence="1">The sequence shown here is derived from an EMBL/GenBank/DDBJ whole genome shotgun (WGS) entry which is preliminary data.</text>
</comment>
<evidence type="ECO:0000313" key="2">
    <source>
        <dbReference type="Proteomes" id="UP000468735"/>
    </source>
</evidence>
<dbReference type="PANTHER" id="PTHR31902:SF22">
    <property type="entry name" value="SLL1203 PROTEIN"/>
    <property type="match status" value="1"/>
</dbReference>
<dbReference type="PANTHER" id="PTHR31902">
    <property type="entry name" value="ACTIN PATCHES DISTAL PROTEIN 1"/>
    <property type="match status" value="1"/>
</dbReference>
<dbReference type="Pfam" id="PF06999">
    <property type="entry name" value="Suc_Fer-like"/>
    <property type="match status" value="1"/>
</dbReference>
<dbReference type="SUPFAM" id="SSF52833">
    <property type="entry name" value="Thioredoxin-like"/>
    <property type="match status" value="1"/>
</dbReference>
<dbReference type="OrthoDB" id="3399139at2"/>
<proteinExistence type="predicted"/>
<dbReference type="InterPro" id="IPR009737">
    <property type="entry name" value="Aim32/Apd1-like"/>
</dbReference>
<sequence>MPRLNSCDHCPGSHTGERPCLGTATTKARSWLLIEHPGPWPERVEHLDGPLGDVVRAAQAAGVRPQLIRRTGRRRATPPFQVYVGFSAGADVWLEGRELADPAELDELDLAAVAEGRRPGFGEVSTEPVLLVCTHGRRNACCARTGAPLARDLTGRFGPLVWETTHVGGDRYAANLVCLPHGIYYGDLGPTEAVRAVDAYMEGEVVLDRLRGRAGLPEAAQAAEHFVRAQVGALGVSEVNVVSLAGTNPYEAVVQVQGNRYRVTVESTVAAHPCGTDCQENIETYIVRELTLLNEAALV</sequence>
<keyword evidence="2" id="KW-1185">Reference proteome</keyword>
<accession>A0A6H9YPC2</accession>
<dbReference type="AlphaFoldDB" id="A0A6H9YPC2"/>
<gene>
    <name evidence="1" type="ORF">F8566_28970</name>
</gene>
<dbReference type="Gene3D" id="3.40.30.10">
    <property type="entry name" value="Glutaredoxin"/>
    <property type="match status" value="1"/>
</dbReference>
<dbReference type="Proteomes" id="UP000468735">
    <property type="component" value="Unassembled WGS sequence"/>
</dbReference>
<dbReference type="InterPro" id="IPR036249">
    <property type="entry name" value="Thioredoxin-like_sf"/>
</dbReference>
<organism evidence="1 2">
    <name type="scientific">Actinomadura rudentiformis</name>
    <dbReference type="NCBI Taxonomy" id="359158"/>
    <lineage>
        <taxon>Bacteria</taxon>
        <taxon>Bacillati</taxon>
        <taxon>Actinomycetota</taxon>
        <taxon>Actinomycetes</taxon>
        <taxon>Streptosporangiales</taxon>
        <taxon>Thermomonosporaceae</taxon>
        <taxon>Actinomadura</taxon>
    </lineage>
</organism>
<dbReference type="EMBL" id="WBMT01000014">
    <property type="protein sequence ID" value="KAB2345287.1"/>
    <property type="molecule type" value="Genomic_DNA"/>
</dbReference>
<protein>
    <submittedName>
        <fullName evidence="1">Sucrase ferredoxin</fullName>
    </submittedName>
</protein>
<dbReference type="CDD" id="cd03062">
    <property type="entry name" value="TRX_Fd_Sucrase"/>
    <property type="match status" value="1"/>
</dbReference>
<evidence type="ECO:0000313" key="1">
    <source>
        <dbReference type="EMBL" id="KAB2345287.1"/>
    </source>
</evidence>
<reference evidence="1 2" key="1">
    <citation type="submission" date="2019-09" db="EMBL/GenBank/DDBJ databases">
        <title>Actinomadura physcomitrii sp. nov., a novel actinomycete isolated from moss [Physcomitrium sphaericum (Ludw) Fuernr].</title>
        <authorList>
            <person name="Zhuang X."/>
            <person name="Liu C."/>
        </authorList>
    </citation>
    <scope>NUCLEOTIDE SEQUENCE [LARGE SCALE GENOMIC DNA]</scope>
    <source>
        <strain evidence="1 2">HMC1</strain>
    </source>
</reference>